<comment type="similarity">
    <text evidence="8 9">Belongs to the TonB-dependent receptor family.</text>
</comment>
<evidence type="ECO:0000259" key="12">
    <source>
        <dbReference type="Pfam" id="PF07715"/>
    </source>
</evidence>
<evidence type="ECO:0000256" key="2">
    <source>
        <dbReference type="ARBA" id="ARBA00022448"/>
    </source>
</evidence>
<comment type="caution">
    <text evidence="13">The sequence shown here is derived from an EMBL/GenBank/DDBJ whole genome shotgun (WGS) entry which is preliminary data.</text>
</comment>
<dbReference type="Pfam" id="PF07715">
    <property type="entry name" value="Plug"/>
    <property type="match status" value="1"/>
</dbReference>
<evidence type="ECO:0000256" key="5">
    <source>
        <dbReference type="ARBA" id="ARBA00023077"/>
    </source>
</evidence>
<reference evidence="13 14" key="1">
    <citation type="submission" date="2020-06" db="EMBL/GenBank/DDBJ databases">
        <title>Rheinheimera sp. nov., a marine bacterium isolated from coastal.</title>
        <authorList>
            <person name="Yu Q."/>
            <person name="Qi Y."/>
            <person name="Pu J."/>
        </authorList>
    </citation>
    <scope>NUCLEOTIDE SEQUENCE [LARGE SCALE GENOMIC DNA]</scope>
    <source>
        <strain evidence="13 14">YQF-2</strain>
    </source>
</reference>
<keyword evidence="7 8" id="KW-0998">Cell outer membrane</keyword>
<dbReference type="Gene3D" id="2.40.170.20">
    <property type="entry name" value="TonB-dependent receptor, beta-barrel domain"/>
    <property type="match status" value="1"/>
</dbReference>
<feature type="signal peptide" evidence="10">
    <location>
        <begin position="1"/>
        <end position="24"/>
    </location>
</feature>
<dbReference type="InterPro" id="IPR039426">
    <property type="entry name" value="TonB-dep_rcpt-like"/>
</dbReference>
<evidence type="ECO:0000259" key="11">
    <source>
        <dbReference type="Pfam" id="PF00593"/>
    </source>
</evidence>
<keyword evidence="6 8" id="KW-0472">Membrane</keyword>
<evidence type="ECO:0000256" key="1">
    <source>
        <dbReference type="ARBA" id="ARBA00004571"/>
    </source>
</evidence>
<keyword evidence="13" id="KW-0675">Receptor</keyword>
<keyword evidence="5 9" id="KW-0798">TonB box</keyword>
<proteinExistence type="inferred from homology"/>
<dbReference type="InterPro" id="IPR036942">
    <property type="entry name" value="Beta-barrel_TonB_sf"/>
</dbReference>
<dbReference type="InterPro" id="IPR000531">
    <property type="entry name" value="Beta-barrel_TonB"/>
</dbReference>
<gene>
    <name evidence="13" type="ORF">HRH59_18125</name>
</gene>
<dbReference type="GO" id="GO:0009279">
    <property type="term" value="C:cell outer membrane"/>
    <property type="evidence" value="ECO:0007669"/>
    <property type="project" value="UniProtKB-SubCell"/>
</dbReference>
<dbReference type="EMBL" id="JABSOD010000030">
    <property type="protein sequence ID" value="NRQ44460.1"/>
    <property type="molecule type" value="Genomic_DNA"/>
</dbReference>
<evidence type="ECO:0000256" key="8">
    <source>
        <dbReference type="PROSITE-ProRule" id="PRU01360"/>
    </source>
</evidence>
<keyword evidence="10" id="KW-0732">Signal</keyword>
<dbReference type="CDD" id="cd01347">
    <property type="entry name" value="ligand_gated_channel"/>
    <property type="match status" value="1"/>
</dbReference>
<feature type="domain" description="TonB-dependent receptor-like beta-barrel" evidence="11">
    <location>
        <begin position="310"/>
        <end position="795"/>
    </location>
</feature>
<dbReference type="PANTHER" id="PTHR47234:SF3">
    <property type="entry name" value="SECRETIN_TONB SHORT N-TERMINAL DOMAIN-CONTAINING PROTEIN"/>
    <property type="match status" value="1"/>
</dbReference>
<keyword evidence="4 8" id="KW-0812">Transmembrane</keyword>
<organism evidence="13 14">
    <name type="scientific">Rheinheimera lutimaris</name>
    <dbReference type="NCBI Taxonomy" id="2740584"/>
    <lineage>
        <taxon>Bacteria</taxon>
        <taxon>Pseudomonadati</taxon>
        <taxon>Pseudomonadota</taxon>
        <taxon>Gammaproteobacteria</taxon>
        <taxon>Chromatiales</taxon>
        <taxon>Chromatiaceae</taxon>
        <taxon>Rheinheimera</taxon>
    </lineage>
</organism>
<evidence type="ECO:0000313" key="13">
    <source>
        <dbReference type="EMBL" id="NRQ44460.1"/>
    </source>
</evidence>
<feature type="chain" id="PRO_5030653058" evidence="10">
    <location>
        <begin position="25"/>
        <end position="836"/>
    </location>
</feature>
<dbReference type="AlphaFoldDB" id="A0A7Y5EJB5"/>
<comment type="subcellular location">
    <subcellularLocation>
        <location evidence="1 8">Cell outer membrane</location>
        <topology evidence="1 8">Multi-pass membrane protein</topology>
    </subcellularLocation>
</comment>
<evidence type="ECO:0000256" key="6">
    <source>
        <dbReference type="ARBA" id="ARBA00023136"/>
    </source>
</evidence>
<dbReference type="SUPFAM" id="SSF56935">
    <property type="entry name" value="Porins"/>
    <property type="match status" value="1"/>
</dbReference>
<dbReference type="PROSITE" id="PS52016">
    <property type="entry name" value="TONB_DEPENDENT_REC_3"/>
    <property type="match status" value="1"/>
</dbReference>
<dbReference type="InterPro" id="IPR037066">
    <property type="entry name" value="Plug_dom_sf"/>
</dbReference>
<accession>A0A7Y5EJB5</accession>
<dbReference type="Pfam" id="PF00593">
    <property type="entry name" value="TonB_dep_Rec_b-barrel"/>
    <property type="match status" value="1"/>
</dbReference>
<evidence type="ECO:0000256" key="7">
    <source>
        <dbReference type="ARBA" id="ARBA00023237"/>
    </source>
</evidence>
<protein>
    <submittedName>
        <fullName evidence="13">TonB-dependent receptor</fullName>
    </submittedName>
</protein>
<evidence type="ECO:0000256" key="9">
    <source>
        <dbReference type="RuleBase" id="RU003357"/>
    </source>
</evidence>
<dbReference type="PANTHER" id="PTHR47234">
    <property type="match status" value="1"/>
</dbReference>
<keyword evidence="2 8" id="KW-0813">Transport</keyword>
<dbReference type="RefSeq" id="WP_173502685.1">
    <property type="nucleotide sequence ID" value="NZ_JABSOD010000030.1"/>
</dbReference>
<feature type="domain" description="TonB-dependent receptor plug" evidence="12">
    <location>
        <begin position="53"/>
        <end position="174"/>
    </location>
</feature>
<keyword evidence="14" id="KW-1185">Reference proteome</keyword>
<name>A0A7Y5EJB5_9GAMM</name>
<dbReference type="InterPro" id="IPR012910">
    <property type="entry name" value="Plug_dom"/>
</dbReference>
<evidence type="ECO:0000256" key="3">
    <source>
        <dbReference type="ARBA" id="ARBA00022452"/>
    </source>
</evidence>
<evidence type="ECO:0000313" key="14">
    <source>
        <dbReference type="Proteomes" id="UP000523161"/>
    </source>
</evidence>
<evidence type="ECO:0000256" key="4">
    <source>
        <dbReference type="ARBA" id="ARBA00022692"/>
    </source>
</evidence>
<keyword evidence="3 8" id="KW-1134">Transmembrane beta strand</keyword>
<dbReference type="Proteomes" id="UP000523161">
    <property type="component" value="Unassembled WGS sequence"/>
</dbReference>
<evidence type="ECO:0000256" key="10">
    <source>
        <dbReference type="SAM" id="SignalP"/>
    </source>
</evidence>
<dbReference type="Gene3D" id="2.170.130.10">
    <property type="entry name" value="TonB-dependent receptor, plug domain"/>
    <property type="match status" value="1"/>
</dbReference>
<sequence length="836" mass="89840">MRNFNLTPLTLAIAAVFISPGLSAQQTSADTAADDAKIEQIVVTGTRVAGRSVSDTAVPIDIVGAAALERSGNTELNQALSIALPSFNFPRPGLADGTDTIRPATLRGLSPDQSLILVNSKRRHSASLVNVNGTVGRGASAVDLNTIPMAAVNAIEVLRDGASAQYGSDAIAGVLNVRLREASEGGSFTASYAYRDSNYTTPTTPPPAGATWSAPGRIERAVSDGETVNFAGWKGFALGNAGYVTVSAEYKDAERTERGGYDFRQQYPLVDGEFDPREQTINRFNAWYGEPEMQQFTVFVNAGLDVGPGKLYSWLSYQDRAAKSGGFYRRALDDRNVIEVHPDGFLPIIAPDVTDTSSAIGYEWDSGEWSFDASVVYGFNEMEFTIENTVNRSIGPASKTVFDAGGFNYDQIVGNFSAVTSFDVAALASPVNIASGVELRRESYTIFAGEPDSYRNGGVLLANGNPTQSGAQVFPGFRPSNQANESRHSVGVFVDLEANLTDNVLGSVALRAEDYSDFGSNLTGKLALRYDISDSFALRGSLQNGFRAPSLQQQYFTTTSTNFVGGVPFDITTFPVEDPVAIALGAKPLDAEESVNLSLGAVMRFGTVSVTLDGYQINIDDRIVLSENLGTSASQANVGEYLAQQGFIGVAGGRFFINGVDTETKGVDLVVNWSLPTDAIGDFDLTFVANYNETEVTRVPQTAELAALDPAPTLFGRLNILALEKGTPKDKLGAIVNWNLERVSATLRATRYGDVLTPDNNPDRDFTLDAKTLVDIEGRVDVTDNWRLALGMDNIFDQYPQAFPIALNSTGNTPFSNYSPYGRSGRLIYAKVTYNF</sequence>